<dbReference type="PRINTS" id="PR01490">
    <property type="entry name" value="RTXTOXIND"/>
</dbReference>
<evidence type="ECO:0000259" key="8">
    <source>
        <dbReference type="Pfam" id="PF25917"/>
    </source>
</evidence>
<keyword evidence="3 6" id="KW-1133">Transmembrane helix</keyword>
<accession>A0ABX2DBJ7</accession>
<dbReference type="SUPFAM" id="SSF111369">
    <property type="entry name" value="HlyD-like secretion proteins"/>
    <property type="match status" value="2"/>
</dbReference>
<keyword evidence="5" id="KW-0175">Coiled coil</keyword>
<evidence type="ECO:0000313" key="9">
    <source>
        <dbReference type="EMBL" id="NQX31442.1"/>
    </source>
</evidence>
<feature type="domain" description="Multidrug resistance protein MdtA-like alpha-helical hairpin" evidence="7">
    <location>
        <begin position="126"/>
        <end position="187"/>
    </location>
</feature>
<dbReference type="Pfam" id="PF25917">
    <property type="entry name" value="BSH_RND"/>
    <property type="match status" value="1"/>
</dbReference>
<proteinExistence type="predicted"/>
<evidence type="ECO:0000256" key="4">
    <source>
        <dbReference type="ARBA" id="ARBA00023136"/>
    </source>
</evidence>
<dbReference type="Gene3D" id="1.10.287.470">
    <property type="entry name" value="Helix hairpin bin"/>
    <property type="match status" value="1"/>
</dbReference>
<dbReference type="PANTHER" id="PTHR30386:SF26">
    <property type="entry name" value="TRANSPORT PROTEIN COMB"/>
    <property type="match status" value="1"/>
</dbReference>
<feature type="transmembrane region" description="Helical" evidence="6">
    <location>
        <begin position="12"/>
        <end position="34"/>
    </location>
</feature>
<comment type="caution">
    <text evidence="9">The sequence shown here is derived from an EMBL/GenBank/DDBJ whole genome shotgun (WGS) entry which is preliminary data.</text>
</comment>
<dbReference type="Proteomes" id="UP000762110">
    <property type="component" value="Unassembled WGS sequence"/>
</dbReference>
<evidence type="ECO:0000256" key="6">
    <source>
        <dbReference type="SAM" id="Phobius"/>
    </source>
</evidence>
<organism evidence="9 10">
    <name type="scientific">Pedobacter boryungensis</name>
    <dbReference type="NCBI Taxonomy" id="869962"/>
    <lineage>
        <taxon>Bacteria</taxon>
        <taxon>Pseudomonadati</taxon>
        <taxon>Bacteroidota</taxon>
        <taxon>Sphingobacteriia</taxon>
        <taxon>Sphingobacteriales</taxon>
        <taxon>Sphingobacteriaceae</taxon>
        <taxon>Pedobacter</taxon>
    </lineage>
</organism>
<dbReference type="Gene3D" id="2.40.30.170">
    <property type="match status" value="1"/>
</dbReference>
<feature type="domain" description="Multidrug resistance protein MdtA-like barrel-sandwich hybrid" evidence="8">
    <location>
        <begin position="53"/>
        <end position="260"/>
    </location>
</feature>
<dbReference type="PANTHER" id="PTHR30386">
    <property type="entry name" value="MEMBRANE FUSION SUBUNIT OF EMRAB-TOLC MULTIDRUG EFFLUX PUMP"/>
    <property type="match status" value="1"/>
</dbReference>
<evidence type="ECO:0000256" key="3">
    <source>
        <dbReference type="ARBA" id="ARBA00022989"/>
    </source>
</evidence>
<evidence type="ECO:0000256" key="2">
    <source>
        <dbReference type="ARBA" id="ARBA00022692"/>
    </source>
</evidence>
<keyword evidence="10" id="KW-1185">Reference proteome</keyword>
<evidence type="ECO:0000313" key="10">
    <source>
        <dbReference type="Proteomes" id="UP000762110"/>
    </source>
</evidence>
<evidence type="ECO:0000256" key="1">
    <source>
        <dbReference type="ARBA" id="ARBA00004167"/>
    </source>
</evidence>
<dbReference type="InterPro" id="IPR050739">
    <property type="entry name" value="MFP"/>
</dbReference>
<dbReference type="Gene3D" id="2.40.50.100">
    <property type="match status" value="1"/>
</dbReference>
<dbReference type="InterPro" id="IPR058624">
    <property type="entry name" value="MdtA-like_HH"/>
</dbReference>
<protein>
    <submittedName>
        <fullName evidence="9">HlyD family secretion protein</fullName>
    </submittedName>
</protein>
<evidence type="ECO:0000256" key="5">
    <source>
        <dbReference type="SAM" id="Coils"/>
    </source>
</evidence>
<dbReference type="InterPro" id="IPR058625">
    <property type="entry name" value="MdtA-like_BSH"/>
</dbReference>
<name>A0ABX2DBJ7_9SPHI</name>
<feature type="coiled-coil region" evidence="5">
    <location>
        <begin position="125"/>
        <end position="190"/>
    </location>
</feature>
<dbReference type="RefSeq" id="WP_173270548.1">
    <property type="nucleotide sequence ID" value="NZ_JABMKV010000002.1"/>
</dbReference>
<dbReference type="Pfam" id="PF25876">
    <property type="entry name" value="HH_MFP_RND"/>
    <property type="match status" value="1"/>
</dbReference>
<dbReference type="EMBL" id="JABMKV010000002">
    <property type="protein sequence ID" value="NQX31442.1"/>
    <property type="molecule type" value="Genomic_DNA"/>
</dbReference>
<comment type="subcellular location">
    <subcellularLocation>
        <location evidence="1">Membrane</location>
        <topology evidence="1">Single-pass membrane protein</topology>
    </subcellularLocation>
</comment>
<reference evidence="9 10" key="1">
    <citation type="submission" date="2020-05" db="EMBL/GenBank/DDBJ databases">
        <title>Description of Pedobacter foliorum sp. nov.</title>
        <authorList>
            <person name="Qi S."/>
            <person name="Carlier A."/>
            <person name="Cnockaert M."/>
            <person name="Vandamme P."/>
        </authorList>
    </citation>
    <scope>NUCLEOTIDE SEQUENCE [LARGE SCALE GENOMIC DNA]</scope>
    <source>
        <strain evidence="9 10">LMG 31300</strain>
    </source>
</reference>
<keyword evidence="4 6" id="KW-0472">Membrane</keyword>
<gene>
    <name evidence="9" type="ORF">HQN85_06885</name>
</gene>
<keyword evidence="2 6" id="KW-0812">Transmembrane</keyword>
<sequence>MTTKPEKKKNKVLPIILAVLIIAGATFGISEYIYSTKHVDTDDAQIDGDISPVVARVGGYVKDINFEENTRVNQDQVLVTLDDSDYKIKLEQAQAGQVGANAGVGVTQAQIVATTANTSTAKANIAAAQSNVQAANVKLSLAQKDFNRYANLIKDGAITQQAFDQAKANKESAEAAKAAAQAAYQAAVDQYNAAVKQVGTTQSQLGVSSSGVSQRQSDVDFAKLQLSYTQIKAPATGIVSKKNVQKGQLVQPGQSLFAIVNENSLFVTANFKETQLEEIKPGSKVKITVDAYPDEPIEGEVYNFSPITGAKGSLLPPDNATGNFVKVVQRVPVKIKFSGKDKELLERLRPGMSVKVSVSINN</sequence>
<evidence type="ECO:0000259" key="7">
    <source>
        <dbReference type="Pfam" id="PF25876"/>
    </source>
</evidence>